<proteinExistence type="predicted"/>
<gene>
    <name evidence="2" type="ORF">C7B46_12855</name>
</gene>
<protein>
    <submittedName>
        <fullName evidence="2">Uncharacterized protein</fullName>
    </submittedName>
</protein>
<name>A0A2T2XE40_9FIRM</name>
<evidence type="ECO:0000313" key="3">
    <source>
        <dbReference type="Proteomes" id="UP000242972"/>
    </source>
</evidence>
<evidence type="ECO:0000313" key="2">
    <source>
        <dbReference type="EMBL" id="PSR32784.1"/>
    </source>
</evidence>
<dbReference type="EMBL" id="PXYW01000032">
    <property type="protein sequence ID" value="PSR32784.1"/>
    <property type="molecule type" value="Genomic_DNA"/>
</dbReference>
<reference evidence="2 3" key="1">
    <citation type="journal article" date="2014" name="BMC Genomics">
        <title>Comparison of environmental and isolate Sulfobacillus genomes reveals diverse carbon, sulfur, nitrogen, and hydrogen metabolisms.</title>
        <authorList>
            <person name="Justice N.B."/>
            <person name="Norman A."/>
            <person name="Brown C.T."/>
            <person name="Singh A."/>
            <person name="Thomas B.C."/>
            <person name="Banfield J.F."/>
        </authorList>
    </citation>
    <scope>NUCLEOTIDE SEQUENCE [LARGE SCALE GENOMIC DNA]</scope>
    <source>
        <strain evidence="2">AMDSBA4</strain>
    </source>
</reference>
<dbReference type="Proteomes" id="UP000242972">
    <property type="component" value="Unassembled WGS sequence"/>
</dbReference>
<sequence>MKVVGSSKEPANLPQSVQEELRRNGRSARMRIRLAMREKMAWTATFAPDQALFNAWVWRPSGAS</sequence>
<comment type="caution">
    <text evidence="2">The sequence shown here is derived from an EMBL/GenBank/DDBJ whole genome shotgun (WGS) entry which is preliminary data.</text>
</comment>
<dbReference type="AlphaFoldDB" id="A0A2T2XE40"/>
<organism evidence="2 3">
    <name type="scientific">Sulfobacillus benefaciens</name>
    <dbReference type="NCBI Taxonomy" id="453960"/>
    <lineage>
        <taxon>Bacteria</taxon>
        <taxon>Bacillati</taxon>
        <taxon>Bacillota</taxon>
        <taxon>Clostridia</taxon>
        <taxon>Eubacteriales</taxon>
        <taxon>Clostridiales Family XVII. Incertae Sedis</taxon>
        <taxon>Sulfobacillus</taxon>
    </lineage>
</organism>
<feature type="region of interest" description="Disordered" evidence="1">
    <location>
        <begin position="1"/>
        <end position="24"/>
    </location>
</feature>
<evidence type="ECO:0000256" key="1">
    <source>
        <dbReference type="SAM" id="MobiDB-lite"/>
    </source>
</evidence>
<accession>A0A2T2XE40</accession>